<dbReference type="InterPro" id="IPR003661">
    <property type="entry name" value="HisK_dim/P_dom"/>
</dbReference>
<proteinExistence type="predicted"/>
<sequence length="450" mass="47436">MSRRKGRWRSAGDSFRTQLVALTTAITALAVIALTILVQLVLAQSTNRGIDRVLADRSAAVVSALTVDAQGRPDAPPDQLAAGVAVYDHAGTLVAGSVPDADRDTYADLATADRPRNVTPDDVEEIRLRAEPFAIDPPGDAAGDPVTGVVVLTERLAPYERSERLALLVCVGAGILMVLLAAGLTWWATRRALAPVAEMTRTADDWSEHDLGQRFDLGTGGGEIAGLGRTLDRLLDRVAAAIRSEQRLTAEVAHELRTPLASVQANADLALLQDDLPPRLRESLDEIAQAARRMASAIDDLLDLARADAVTAGAVGGCSLHDAVQEALAATDVRAFATIDPALRALVPAPLVVRALAPLLDNARRLAAEHVEITARLVRSGRVEIYVDDDGPGVPDGDREEIFEPGRTRTPGGAGLGLSLSRRIARSVGGDVRVGDGPSSTRFVLTLPAG</sequence>
<evidence type="ECO:0000256" key="3">
    <source>
        <dbReference type="ARBA" id="ARBA00012438"/>
    </source>
</evidence>
<dbReference type="SMART" id="SM00387">
    <property type="entry name" value="HATPase_c"/>
    <property type="match status" value="1"/>
</dbReference>
<dbReference type="Gene3D" id="3.30.565.10">
    <property type="entry name" value="Histidine kinase-like ATPase, C-terminal domain"/>
    <property type="match status" value="1"/>
</dbReference>
<dbReference type="InterPro" id="IPR050428">
    <property type="entry name" value="TCS_sensor_his_kinase"/>
</dbReference>
<evidence type="ECO:0000256" key="7">
    <source>
        <dbReference type="ARBA" id="ARBA00022777"/>
    </source>
</evidence>
<dbReference type="SMART" id="SM00388">
    <property type="entry name" value="HisKA"/>
    <property type="match status" value="1"/>
</dbReference>
<dbReference type="GO" id="GO:0005886">
    <property type="term" value="C:plasma membrane"/>
    <property type="evidence" value="ECO:0007669"/>
    <property type="project" value="UniProtKB-SubCell"/>
</dbReference>
<dbReference type="SMART" id="SM00304">
    <property type="entry name" value="HAMP"/>
    <property type="match status" value="2"/>
</dbReference>
<dbReference type="InterPro" id="IPR003594">
    <property type="entry name" value="HATPase_dom"/>
</dbReference>
<dbReference type="Pfam" id="PF02518">
    <property type="entry name" value="HATPase_c"/>
    <property type="match status" value="1"/>
</dbReference>
<keyword evidence="4" id="KW-0597">Phosphoprotein</keyword>
<keyword evidence="6 11" id="KW-0812">Transmembrane</keyword>
<keyword evidence="5" id="KW-0808">Transferase</keyword>
<evidence type="ECO:0000256" key="4">
    <source>
        <dbReference type="ARBA" id="ARBA00022553"/>
    </source>
</evidence>
<dbReference type="SUPFAM" id="SSF47384">
    <property type="entry name" value="Homodimeric domain of signal transducing histidine kinase"/>
    <property type="match status" value="1"/>
</dbReference>
<gene>
    <name evidence="14" type="ORF">F9L07_01735</name>
</gene>
<dbReference type="AlphaFoldDB" id="A0A7J5DXQ8"/>
<evidence type="ECO:0000259" key="13">
    <source>
        <dbReference type="PROSITE" id="PS50885"/>
    </source>
</evidence>
<evidence type="ECO:0000256" key="5">
    <source>
        <dbReference type="ARBA" id="ARBA00022679"/>
    </source>
</evidence>
<dbReference type="Pfam" id="PF00672">
    <property type="entry name" value="HAMP"/>
    <property type="match status" value="1"/>
</dbReference>
<protein>
    <recommendedName>
        <fullName evidence="3">histidine kinase</fullName>
        <ecNumber evidence="3">2.7.13.3</ecNumber>
    </recommendedName>
</protein>
<evidence type="ECO:0000256" key="9">
    <source>
        <dbReference type="ARBA" id="ARBA00023012"/>
    </source>
</evidence>
<evidence type="ECO:0000313" key="15">
    <source>
        <dbReference type="Proteomes" id="UP000449906"/>
    </source>
</evidence>
<organism evidence="14 15">
    <name type="scientific">Nocardioides simplex</name>
    <name type="common">Arthrobacter simplex</name>
    <dbReference type="NCBI Taxonomy" id="2045"/>
    <lineage>
        <taxon>Bacteria</taxon>
        <taxon>Bacillati</taxon>
        <taxon>Actinomycetota</taxon>
        <taxon>Actinomycetes</taxon>
        <taxon>Propionibacteriales</taxon>
        <taxon>Nocardioidaceae</taxon>
        <taxon>Pimelobacter</taxon>
    </lineage>
</organism>
<feature type="domain" description="HAMP" evidence="13">
    <location>
        <begin position="190"/>
        <end position="243"/>
    </location>
</feature>
<evidence type="ECO:0000313" key="14">
    <source>
        <dbReference type="EMBL" id="KAB2810707.1"/>
    </source>
</evidence>
<keyword evidence="9" id="KW-0902">Two-component regulatory system</keyword>
<dbReference type="CDD" id="cd00082">
    <property type="entry name" value="HisKA"/>
    <property type="match status" value="1"/>
</dbReference>
<dbReference type="InterPro" id="IPR036097">
    <property type="entry name" value="HisK_dim/P_sf"/>
</dbReference>
<dbReference type="EMBL" id="WBVM01000001">
    <property type="protein sequence ID" value="KAB2810707.1"/>
    <property type="molecule type" value="Genomic_DNA"/>
</dbReference>
<dbReference type="PANTHER" id="PTHR45436:SF5">
    <property type="entry name" value="SENSOR HISTIDINE KINASE TRCS"/>
    <property type="match status" value="1"/>
</dbReference>
<keyword evidence="7 14" id="KW-0418">Kinase</keyword>
<feature type="domain" description="Histidine kinase" evidence="12">
    <location>
        <begin position="251"/>
        <end position="450"/>
    </location>
</feature>
<comment type="subcellular location">
    <subcellularLocation>
        <location evidence="2">Cell membrane</location>
    </subcellularLocation>
</comment>
<evidence type="ECO:0000256" key="10">
    <source>
        <dbReference type="ARBA" id="ARBA00023136"/>
    </source>
</evidence>
<evidence type="ECO:0000256" key="11">
    <source>
        <dbReference type="SAM" id="Phobius"/>
    </source>
</evidence>
<dbReference type="PROSITE" id="PS50885">
    <property type="entry name" value="HAMP"/>
    <property type="match status" value="1"/>
</dbReference>
<dbReference type="CDD" id="cd00075">
    <property type="entry name" value="HATPase"/>
    <property type="match status" value="1"/>
</dbReference>
<dbReference type="PROSITE" id="PS50109">
    <property type="entry name" value="HIS_KIN"/>
    <property type="match status" value="1"/>
</dbReference>
<comment type="caution">
    <text evidence="14">The sequence shown here is derived from an EMBL/GenBank/DDBJ whole genome shotgun (WGS) entry which is preliminary data.</text>
</comment>
<dbReference type="PANTHER" id="PTHR45436">
    <property type="entry name" value="SENSOR HISTIDINE KINASE YKOH"/>
    <property type="match status" value="1"/>
</dbReference>
<evidence type="ECO:0000256" key="6">
    <source>
        <dbReference type="ARBA" id="ARBA00022692"/>
    </source>
</evidence>
<dbReference type="RefSeq" id="WP_151578090.1">
    <property type="nucleotide sequence ID" value="NZ_WBVM01000001.1"/>
</dbReference>
<accession>A0A7J5DXQ8</accession>
<dbReference type="PRINTS" id="PR00344">
    <property type="entry name" value="BCTRLSENSOR"/>
</dbReference>
<evidence type="ECO:0000259" key="12">
    <source>
        <dbReference type="PROSITE" id="PS50109"/>
    </source>
</evidence>
<feature type="transmembrane region" description="Helical" evidence="11">
    <location>
        <begin position="20"/>
        <end position="42"/>
    </location>
</feature>
<dbReference type="Pfam" id="PF00512">
    <property type="entry name" value="HisKA"/>
    <property type="match status" value="1"/>
</dbReference>
<dbReference type="InterPro" id="IPR036890">
    <property type="entry name" value="HATPase_C_sf"/>
</dbReference>
<name>A0A7J5DXQ8_NOCSI</name>
<evidence type="ECO:0000256" key="8">
    <source>
        <dbReference type="ARBA" id="ARBA00022989"/>
    </source>
</evidence>
<dbReference type="InterPro" id="IPR003660">
    <property type="entry name" value="HAMP_dom"/>
</dbReference>
<dbReference type="SUPFAM" id="SSF55874">
    <property type="entry name" value="ATPase domain of HSP90 chaperone/DNA topoisomerase II/histidine kinase"/>
    <property type="match status" value="1"/>
</dbReference>
<feature type="transmembrane region" description="Helical" evidence="11">
    <location>
        <begin position="165"/>
        <end position="188"/>
    </location>
</feature>
<dbReference type="GO" id="GO:0000155">
    <property type="term" value="F:phosphorelay sensor kinase activity"/>
    <property type="evidence" value="ECO:0007669"/>
    <property type="project" value="InterPro"/>
</dbReference>
<dbReference type="InterPro" id="IPR005467">
    <property type="entry name" value="His_kinase_dom"/>
</dbReference>
<comment type="catalytic activity">
    <reaction evidence="1">
        <text>ATP + protein L-histidine = ADP + protein N-phospho-L-histidine.</text>
        <dbReference type="EC" id="2.7.13.3"/>
    </reaction>
</comment>
<keyword evidence="8 11" id="KW-1133">Transmembrane helix</keyword>
<keyword evidence="10 11" id="KW-0472">Membrane</keyword>
<dbReference type="EC" id="2.7.13.3" evidence="3"/>
<dbReference type="InterPro" id="IPR004358">
    <property type="entry name" value="Sig_transdc_His_kin-like_C"/>
</dbReference>
<evidence type="ECO:0000256" key="1">
    <source>
        <dbReference type="ARBA" id="ARBA00000085"/>
    </source>
</evidence>
<reference evidence="14 15" key="1">
    <citation type="submission" date="2019-09" db="EMBL/GenBank/DDBJ databases">
        <title>Pimelobacter sp. isolated from Paulinella.</title>
        <authorList>
            <person name="Jeong S.E."/>
        </authorList>
    </citation>
    <scope>NUCLEOTIDE SEQUENCE [LARGE SCALE GENOMIC DNA]</scope>
    <source>
        <strain evidence="14 15">Pch-N</strain>
    </source>
</reference>
<evidence type="ECO:0000256" key="2">
    <source>
        <dbReference type="ARBA" id="ARBA00004236"/>
    </source>
</evidence>
<dbReference type="Proteomes" id="UP000449906">
    <property type="component" value="Unassembled WGS sequence"/>
</dbReference>
<dbReference type="Gene3D" id="1.10.287.130">
    <property type="match status" value="1"/>
</dbReference>
<dbReference type="Gene3D" id="6.10.340.10">
    <property type="match status" value="1"/>
</dbReference>